<feature type="non-terminal residue" evidence="1">
    <location>
        <position position="57"/>
    </location>
</feature>
<dbReference type="EMBL" id="JXTC01000077">
    <property type="protein sequence ID" value="PON91078.1"/>
    <property type="molecule type" value="Genomic_DNA"/>
</dbReference>
<comment type="caution">
    <text evidence="1">The sequence shown here is derived from an EMBL/GenBank/DDBJ whole genome shotgun (WGS) entry which is preliminary data.</text>
</comment>
<accession>A0A2P5EZW6</accession>
<keyword evidence="2" id="KW-1185">Reference proteome</keyword>
<reference evidence="2" key="1">
    <citation type="submission" date="2016-06" db="EMBL/GenBank/DDBJ databases">
        <title>Parallel loss of symbiosis genes in relatives of nitrogen-fixing non-legume Parasponia.</title>
        <authorList>
            <person name="Van Velzen R."/>
            <person name="Holmer R."/>
            <person name="Bu F."/>
            <person name="Rutten L."/>
            <person name="Van Zeijl A."/>
            <person name="Liu W."/>
            <person name="Santuari L."/>
            <person name="Cao Q."/>
            <person name="Sharma T."/>
            <person name="Shen D."/>
            <person name="Roswanjaya Y."/>
            <person name="Wardhani T."/>
            <person name="Kalhor M.S."/>
            <person name="Jansen J."/>
            <person name="Van den Hoogen J."/>
            <person name="Gungor B."/>
            <person name="Hartog M."/>
            <person name="Hontelez J."/>
            <person name="Verver J."/>
            <person name="Yang W.-C."/>
            <person name="Schijlen E."/>
            <person name="Repin R."/>
            <person name="Schilthuizen M."/>
            <person name="Schranz E."/>
            <person name="Heidstra R."/>
            <person name="Miyata K."/>
            <person name="Fedorova E."/>
            <person name="Kohlen W."/>
            <person name="Bisseling T."/>
            <person name="Smit S."/>
            <person name="Geurts R."/>
        </authorList>
    </citation>
    <scope>NUCLEOTIDE SEQUENCE [LARGE SCALE GENOMIC DNA]</scope>
    <source>
        <strain evidence="2">cv. RG33-2</strain>
    </source>
</reference>
<evidence type="ECO:0000313" key="2">
    <source>
        <dbReference type="Proteomes" id="UP000237000"/>
    </source>
</evidence>
<evidence type="ECO:0000313" key="1">
    <source>
        <dbReference type="EMBL" id="PON91078.1"/>
    </source>
</evidence>
<proteinExistence type="predicted"/>
<organism evidence="1 2">
    <name type="scientific">Trema orientale</name>
    <name type="common">Charcoal tree</name>
    <name type="synonym">Celtis orientalis</name>
    <dbReference type="NCBI Taxonomy" id="63057"/>
    <lineage>
        <taxon>Eukaryota</taxon>
        <taxon>Viridiplantae</taxon>
        <taxon>Streptophyta</taxon>
        <taxon>Embryophyta</taxon>
        <taxon>Tracheophyta</taxon>
        <taxon>Spermatophyta</taxon>
        <taxon>Magnoliopsida</taxon>
        <taxon>eudicotyledons</taxon>
        <taxon>Gunneridae</taxon>
        <taxon>Pentapetalae</taxon>
        <taxon>rosids</taxon>
        <taxon>fabids</taxon>
        <taxon>Rosales</taxon>
        <taxon>Cannabaceae</taxon>
        <taxon>Trema</taxon>
    </lineage>
</organism>
<protein>
    <submittedName>
        <fullName evidence="1">Uncharacterized protein</fullName>
    </submittedName>
</protein>
<gene>
    <name evidence="1" type="ORF">TorRG33x02_131090</name>
</gene>
<dbReference type="Proteomes" id="UP000237000">
    <property type="component" value="Unassembled WGS sequence"/>
</dbReference>
<sequence>MATIHLESKALEWFQGYEIGVKELTWKTFQADLITRFGLGQFDSPVGQLTKLRQADA</sequence>
<dbReference type="AlphaFoldDB" id="A0A2P5EZW6"/>
<dbReference type="InParanoid" id="A0A2P5EZW6"/>
<name>A0A2P5EZW6_TREOI</name>
<dbReference type="OrthoDB" id="2013610at2759"/>